<gene>
    <name evidence="1" type="ORF">SCP_1701860</name>
</gene>
<dbReference type="PANTHER" id="PTHR33104:SF2">
    <property type="entry name" value="CXC3 LIKE CYSTEINE CLUSTER DOMAIN-CONTAINING PROTEIN"/>
    <property type="match status" value="1"/>
</dbReference>
<dbReference type="PANTHER" id="PTHR33104">
    <property type="entry name" value="SI:DKEY-29D5.2"/>
    <property type="match status" value="1"/>
</dbReference>
<comment type="caution">
    <text evidence="1">The sequence shown here is derived from an EMBL/GenBank/DDBJ whole genome shotgun (WGS) entry which is preliminary data.</text>
</comment>
<dbReference type="EMBL" id="BFAD01000017">
    <property type="protein sequence ID" value="GBE89860.1"/>
    <property type="molecule type" value="Genomic_DNA"/>
</dbReference>
<dbReference type="STRING" id="139825.A0A401H675"/>
<dbReference type="RefSeq" id="XP_027620773.1">
    <property type="nucleotide sequence ID" value="XM_027764972.1"/>
</dbReference>
<reference evidence="1 2" key="1">
    <citation type="journal article" date="2018" name="Sci. Rep.">
        <title>Genome sequence of the cauliflower mushroom Sparassis crispa (Hanabiratake) and its association with beneficial usage.</title>
        <authorList>
            <person name="Kiyama R."/>
            <person name="Furutani Y."/>
            <person name="Kawaguchi K."/>
            <person name="Nakanishi T."/>
        </authorList>
    </citation>
    <scope>NUCLEOTIDE SEQUENCE [LARGE SCALE GENOMIC DNA]</scope>
</reference>
<dbReference type="Proteomes" id="UP000287166">
    <property type="component" value="Unassembled WGS sequence"/>
</dbReference>
<dbReference type="AlphaFoldDB" id="A0A401H675"/>
<accession>A0A401H675</accession>
<proteinExistence type="predicted"/>
<keyword evidence="2" id="KW-1185">Reference proteome</keyword>
<organism evidence="1 2">
    <name type="scientific">Sparassis crispa</name>
    <dbReference type="NCBI Taxonomy" id="139825"/>
    <lineage>
        <taxon>Eukaryota</taxon>
        <taxon>Fungi</taxon>
        <taxon>Dikarya</taxon>
        <taxon>Basidiomycota</taxon>
        <taxon>Agaricomycotina</taxon>
        <taxon>Agaricomycetes</taxon>
        <taxon>Polyporales</taxon>
        <taxon>Sparassidaceae</taxon>
        <taxon>Sparassis</taxon>
    </lineage>
</organism>
<name>A0A401H675_9APHY</name>
<dbReference type="InterPro" id="IPR040521">
    <property type="entry name" value="KDZ"/>
</dbReference>
<dbReference type="OrthoDB" id="3257768at2759"/>
<sequence length="438" mass="50098">MDNIFFSALANSAPKDVVVSYDIACQWHRNLWKWYHIYEDCPFKKDDQDFVFLIPKFHINAHQDSCQMSFSFHNTPHIGETDGEGVERPWSDSNLYSSSTKEMGPGSWCDFLDDAFADYNWQKICDMPALFLTRIKAALPERNEQVFTFVELNSAITPEDRGEWTTTIEAWEKNPSQTNLFVITRPAVTQAAVQLQLANEEAAKLENGERSGIVYELPSLSMMIMVRMELQEQQSCIAQVQNKVNADAARYRRAFNAINSLSTLLDEPSTPHDLVLLQDEDVRGMTEGESSKTHSWKKMSWIWRRHGMRNSSAMDSAVSEELRIEWCKARAWAHRWIEECRQLPEEMRRVITFHGWMAQWWLDRVDAIPARSKEHLEGANAYAFCQAEIWESMENYCHTGVNSSEAAPLQYSPAIDFAAVLGPAAEIPSVPVPTPSVG</sequence>
<dbReference type="InParanoid" id="A0A401H675"/>
<dbReference type="GeneID" id="38786777"/>
<evidence type="ECO:0000313" key="1">
    <source>
        <dbReference type="EMBL" id="GBE89860.1"/>
    </source>
</evidence>
<protein>
    <submittedName>
        <fullName evidence="1">Uncharacterized protein</fullName>
    </submittedName>
</protein>
<evidence type="ECO:0000313" key="2">
    <source>
        <dbReference type="Proteomes" id="UP000287166"/>
    </source>
</evidence>
<dbReference type="Pfam" id="PF18758">
    <property type="entry name" value="KDZ"/>
    <property type="match status" value="1"/>
</dbReference>